<gene>
    <name evidence="1" type="ORF">ONB1V03_LOCUS17488</name>
</gene>
<dbReference type="EMBL" id="CAJPVJ010021825">
    <property type="protein sequence ID" value="CAG2178062.1"/>
    <property type="molecule type" value="Genomic_DNA"/>
</dbReference>
<dbReference type="EMBL" id="OC936650">
    <property type="protein sequence ID" value="CAD7660926.1"/>
    <property type="molecule type" value="Genomic_DNA"/>
</dbReference>
<reference evidence="1" key="1">
    <citation type="submission" date="2020-11" db="EMBL/GenBank/DDBJ databases">
        <authorList>
            <person name="Tran Van P."/>
        </authorList>
    </citation>
    <scope>NUCLEOTIDE SEQUENCE</scope>
</reference>
<evidence type="ECO:0000313" key="1">
    <source>
        <dbReference type="EMBL" id="CAD7660926.1"/>
    </source>
</evidence>
<dbReference type="Proteomes" id="UP000728032">
    <property type="component" value="Unassembled WGS sequence"/>
</dbReference>
<keyword evidence="2" id="KW-1185">Reference proteome</keyword>
<organism evidence="1">
    <name type="scientific">Oppiella nova</name>
    <dbReference type="NCBI Taxonomy" id="334625"/>
    <lineage>
        <taxon>Eukaryota</taxon>
        <taxon>Metazoa</taxon>
        <taxon>Ecdysozoa</taxon>
        <taxon>Arthropoda</taxon>
        <taxon>Chelicerata</taxon>
        <taxon>Arachnida</taxon>
        <taxon>Acari</taxon>
        <taxon>Acariformes</taxon>
        <taxon>Sarcoptiformes</taxon>
        <taxon>Oribatida</taxon>
        <taxon>Brachypylina</taxon>
        <taxon>Oppioidea</taxon>
        <taxon>Oppiidae</taxon>
        <taxon>Oppiella</taxon>
    </lineage>
</organism>
<name>A0A7R9MIL8_9ACAR</name>
<sequence>MPLGPNSRASTRLNISNPAFAGPYTSLLEVRDGHMYELYDSPEVKGIHLHITSEIIKYNN</sequence>
<accession>A0A7R9MIL8</accession>
<dbReference type="AlphaFoldDB" id="A0A7R9MIL8"/>
<evidence type="ECO:0000313" key="2">
    <source>
        <dbReference type="Proteomes" id="UP000728032"/>
    </source>
</evidence>
<protein>
    <submittedName>
        <fullName evidence="1">Uncharacterized protein</fullName>
    </submittedName>
</protein>
<proteinExistence type="predicted"/>